<dbReference type="PANTHER" id="PTHR30514">
    <property type="entry name" value="GLUCOKINASE"/>
    <property type="match status" value="1"/>
</dbReference>
<dbReference type="InterPro" id="IPR009057">
    <property type="entry name" value="Homeodomain-like_sf"/>
</dbReference>
<name>A0ABW4RXV1_9ACTN</name>
<dbReference type="Gene3D" id="1.10.10.10">
    <property type="entry name" value="Winged helix-like DNA-binding domain superfamily/Winged helix DNA-binding domain"/>
    <property type="match status" value="1"/>
</dbReference>
<dbReference type="SUPFAM" id="SSF53697">
    <property type="entry name" value="SIS domain"/>
    <property type="match status" value="1"/>
</dbReference>
<feature type="domain" description="HTH rpiR-type" evidence="1">
    <location>
        <begin position="5"/>
        <end position="81"/>
    </location>
</feature>
<dbReference type="Proteomes" id="UP001597326">
    <property type="component" value="Unassembled WGS sequence"/>
</dbReference>
<dbReference type="InterPro" id="IPR047640">
    <property type="entry name" value="RpiR-like"/>
</dbReference>
<protein>
    <submittedName>
        <fullName evidence="2">MurR/RpiR family transcriptional regulator</fullName>
    </submittedName>
</protein>
<dbReference type="InterPro" id="IPR001347">
    <property type="entry name" value="SIS_dom"/>
</dbReference>
<evidence type="ECO:0000313" key="3">
    <source>
        <dbReference type="Proteomes" id="UP001597326"/>
    </source>
</evidence>
<organism evidence="2 3">
    <name type="scientific">Luteococcus peritonei</name>
    <dbReference type="NCBI Taxonomy" id="88874"/>
    <lineage>
        <taxon>Bacteria</taxon>
        <taxon>Bacillati</taxon>
        <taxon>Actinomycetota</taxon>
        <taxon>Actinomycetes</taxon>
        <taxon>Propionibacteriales</taxon>
        <taxon>Propionibacteriaceae</taxon>
        <taxon>Luteococcus</taxon>
    </lineage>
</organism>
<sequence>MSDTAGLHQRIRRHFAELPPQEQKAAGVVLERIDDLAACSAAEIADASGVSRATVSRLFRSLGYSSFVEVKEEARALRSRGVPLVLPDEPLRDRMEQEAANISRALSSPAALADAAGILARAPRVVVIGLRNSYPVALHCRTQLAQLRPGVVLAPQPGQTLGEELVDLGDDDVVLLFGFRRRAAGFEALLETLTESSARVVLVADESARLNGTQADIWLECPTEGVGAVQSYAAAMALVSALADELATVLGEPAAARARQIQDLYEELDELSD</sequence>
<dbReference type="InterPro" id="IPR036388">
    <property type="entry name" value="WH-like_DNA-bd_sf"/>
</dbReference>
<dbReference type="PROSITE" id="PS51071">
    <property type="entry name" value="HTH_RPIR"/>
    <property type="match status" value="1"/>
</dbReference>
<dbReference type="SUPFAM" id="SSF46689">
    <property type="entry name" value="Homeodomain-like"/>
    <property type="match status" value="1"/>
</dbReference>
<dbReference type="RefSeq" id="WP_343873582.1">
    <property type="nucleotide sequence ID" value="NZ_BAAAIX010000017.1"/>
</dbReference>
<dbReference type="PANTHER" id="PTHR30514:SF18">
    <property type="entry name" value="RPIR-FAMILY TRANSCRIPTIONAL REGULATOR"/>
    <property type="match status" value="1"/>
</dbReference>
<keyword evidence="3" id="KW-1185">Reference proteome</keyword>
<comment type="caution">
    <text evidence="2">The sequence shown here is derived from an EMBL/GenBank/DDBJ whole genome shotgun (WGS) entry which is preliminary data.</text>
</comment>
<evidence type="ECO:0000313" key="2">
    <source>
        <dbReference type="EMBL" id="MFD1890475.1"/>
    </source>
</evidence>
<dbReference type="InterPro" id="IPR046348">
    <property type="entry name" value="SIS_dom_sf"/>
</dbReference>
<proteinExistence type="predicted"/>
<dbReference type="Pfam" id="PF01418">
    <property type="entry name" value="HTH_6"/>
    <property type="match status" value="1"/>
</dbReference>
<gene>
    <name evidence="2" type="ORF">ACFSCS_09835</name>
</gene>
<accession>A0ABW4RXV1</accession>
<reference evidence="3" key="1">
    <citation type="journal article" date="2019" name="Int. J. Syst. Evol. Microbiol.">
        <title>The Global Catalogue of Microorganisms (GCM) 10K type strain sequencing project: providing services to taxonomists for standard genome sequencing and annotation.</title>
        <authorList>
            <consortium name="The Broad Institute Genomics Platform"/>
            <consortium name="The Broad Institute Genome Sequencing Center for Infectious Disease"/>
            <person name="Wu L."/>
            <person name="Ma J."/>
        </authorList>
    </citation>
    <scope>NUCLEOTIDE SEQUENCE [LARGE SCALE GENOMIC DNA]</scope>
    <source>
        <strain evidence="3">CAIM 431</strain>
    </source>
</reference>
<dbReference type="Pfam" id="PF01380">
    <property type="entry name" value="SIS"/>
    <property type="match status" value="1"/>
</dbReference>
<dbReference type="Gene3D" id="3.40.50.10490">
    <property type="entry name" value="Glucose-6-phosphate isomerase like protein, domain 1"/>
    <property type="match status" value="1"/>
</dbReference>
<dbReference type="InterPro" id="IPR000281">
    <property type="entry name" value="HTH_RpiR"/>
</dbReference>
<dbReference type="EMBL" id="JBHUFZ010000020">
    <property type="protein sequence ID" value="MFD1890475.1"/>
    <property type="molecule type" value="Genomic_DNA"/>
</dbReference>
<evidence type="ECO:0000259" key="1">
    <source>
        <dbReference type="PROSITE" id="PS51071"/>
    </source>
</evidence>